<dbReference type="AlphaFoldDB" id="A0A9D4JG39"/>
<proteinExistence type="predicted"/>
<dbReference type="Proteomes" id="UP000828390">
    <property type="component" value="Unassembled WGS sequence"/>
</dbReference>
<protein>
    <submittedName>
        <fullName evidence="1">Uncharacterized protein</fullName>
    </submittedName>
</protein>
<reference evidence="1" key="1">
    <citation type="journal article" date="2019" name="bioRxiv">
        <title>The Genome of the Zebra Mussel, Dreissena polymorpha: A Resource for Invasive Species Research.</title>
        <authorList>
            <person name="McCartney M.A."/>
            <person name="Auch B."/>
            <person name="Kono T."/>
            <person name="Mallez S."/>
            <person name="Zhang Y."/>
            <person name="Obille A."/>
            <person name="Becker A."/>
            <person name="Abrahante J.E."/>
            <person name="Garbe J."/>
            <person name="Badalamenti J.P."/>
            <person name="Herman A."/>
            <person name="Mangelson H."/>
            <person name="Liachko I."/>
            <person name="Sullivan S."/>
            <person name="Sone E.D."/>
            <person name="Koren S."/>
            <person name="Silverstein K.A.T."/>
            <person name="Beckman K.B."/>
            <person name="Gohl D.M."/>
        </authorList>
    </citation>
    <scope>NUCLEOTIDE SEQUENCE</scope>
    <source>
        <strain evidence="1">Duluth1</strain>
        <tissue evidence="1">Whole animal</tissue>
    </source>
</reference>
<keyword evidence="2" id="KW-1185">Reference proteome</keyword>
<sequence length="86" mass="9573">MASENLMCAGRQLIDNSCLVTFKSTRLLRQGSADYLAKMFFLLLARCAAIMATLDVYNRRTEPQNGFLSTLSILSTAVLGHFHCIQ</sequence>
<name>A0A9D4JG39_DREPO</name>
<accession>A0A9D4JG39</accession>
<reference evidence="1" key="2">
    <citation type="submission" date="2020-11" db="EMBL/GenBank/DDBJ databases">
        <authorList>
            <person name="McCartney M.A."/>
            <person name="Auch B."/>
            <person name="Kono T."/>
            <person name="Mallez S."/>
            <person name="Becker A."/>
            <person name="Gohl D.M."/>
            <person name="Silverstein K.A.T."/>
            <person name="Koren S."/>
            <person name="Bechman K.B."/>
            <person name="Herman A."/>
            <person name="Abrahante J.E."/>
            <person name="Garbe J."/>
        </authorList>
    </citation>
    <scope>NUCLEOTIDE SEQUENCE</scope>
    <source>
        <strain evidence="1">Duluth1</strain>
        <tissue evidence="1">Whole animal</tissue>
    </source>
</reference>
<evidence type="ECO:0000313" key="1">
    <source>
        <dbReference type="EMBL" id="KAH3810590.1"/>
    </source>
</evidence>
<dbReference type="EMBL" id="JAIWYP010000006">
    <property type="protein sequence ID" value="KAH3810590.1"/>
    <property type="molecule type" value="Genomic_DNA"/>
</dbReference>
<gene>
    <name evidence="1" type="ORF">DPMN_138983</name>
</gene>
<evidence type="ECO:0000313" key="2">
    <source>
        <dbReference type="Proteomes" id="UP000828390"/>
    </source>
</evidence>
<organism evidence="1 2">
    <name type="scientific">Dreissena polymorpha</name>
    <name type="common">Zebra mussel</name>
    <name type="synonym">Mytilus polymorpha</name>
    <dbReference type="NCBI Taxonomy" id="45954"/>
    <lineage>
        <taxon>Eukaryota</taxon>
        <taxon>Metazoa</taxon>
        <taxon>Spiralia</taxon>
        <taxon>Lophotrochozoa</taxon>
        <taxon>Mollusca</taxon>
        <taxon>Bivalvia</taxon>
        <taxon>Autobranchia</taxon>
        <taxon>Heteroconchia</taxon>
        <taxon>Euheterodonta</taxon>
        <taxon>Imparidentia</taxon>
        <taxon>Neoheterodontei</taxon>
        <taxon>Myida</taxon>
        <taxon>Dreissenoidea</taxon>
        <taxon>Dreissenidae</taxon>
        <taxon>Dreissena</taxon>
    </lineage>
</organism>
<comment type="caution">
    <text evidence="1">The sequence shown here is derived from an EMBL/GenBank/DDBJ whole genome shotgun (WGS) entry which is preliminary data.</text>
</comment>